<evidence type="ECO:0000313" key="3">
    <source>
        <dbReference type="Proteomes" id="UP001141552"/>
    </source>
</evidence>
<keyword evidence="3" id="KW-1185">Reference proteome</keyword>
<organism evidence="2 3">
    <name type="scientific">Turnera subulata</name>
    <dbReference type="NCBI Taxonomy" id="218843"/>
    <lineage>
        <taxon>Eukaryota</taxon>
        <taxon>Viridiplantae</taxon>
        <taxon>Streptophyta</taxon>
        <taxon>Embryophyta</taxon>
        <taxon>Tracheophyta</taxon>
        <taxon>Spermatophyta</taxon>
        <taxon>Magnoliopsida</taxon>
        <taxon>eudicotyledons</taxon>
        <taxon>Gunneridae</taxon>
        <taxon>Pentapetalae</taxon>
        <taxon>rosids</taxon>
        <taxon>fabids</taxon>
        <taxon>Malpighiales</taxon>
        <taxon>Passifloraceae</taxon>
        <taxon>Turnera</taxon>
    </lineage>
</organism>
<sequence length="177" mass="20057">MDKELIINDEDTHDGRETGSTDEIGIDDPSSNEGSSDNVVQVEEPKVDFYEVAEMAIHSERKFKIVIEYVQELKKKLNFDESFPNSIEPSKIMRATSPPKKILSPISIKSKGRPPTKRKESKVDQAVKKLIKKKKNPKTTDDSKKCQVSSNLCGNACINQNQPIHQMQVQVIIFLTW</sequence>
<dbReference type="EMBL" id="JAKUCV010006774">
    <property type="protein sequence ID" value="KAJ4825965.1"/>
    <property type="molecule type" value="Genomic_DNA"/>
</dbReference>
<feature type="region of interest" description="Disordered" evidence="1">
    <location>
        <begin position="1"/>
        <end position="41"/>
    </location>
</feature>
<dbReference type="Proteomes" id="UP001141552">
    <property type="component" value="Unassembled WGS sequence"/>
</dbReference>
<evidence type="ECO:0000313" key="2">
    <source>
        <dbReference type="EMBL" id="KAJ4825965.1"/>
    </source>
</evidence>
<feature type="compositionally biased region" description="Low complexity" evidence="1">
    <location>
        <begin position="97"/>
        <end position="109"/>
    </location>
</feature>
<feature type="region of interest" description="Disordered" evidence="1">
    <location>
        <begin position="89"/>
        <end position="124"/>
    </location>
</feature>
<accession>A0A9Q0F851</accession>
<name>A0A9Q0F851_9ROSI</name>
<comment type="caution">
    <text evidence="2">The sequence shown here is derived from an EMBL/GenBank/DDBJ whole genome shotgun (WGS) entry which is preliminary data.</text>
</comment>
<dbReference type="AlphaFoldDB" id="A0A9Q0F851"/>
<proteinExistence type="predicted"/>
<evidence type="ECO:0000256" key="1">
    <source>
        <dbReference type="SAM" id="MobiDB-lite"/>
    </source>
</evidence>
<feature type="compositionally biased region" description="Polar residues" evidence="1">
    <location>
        <begin position="29"/>
        <end position="39"/>
    </location>
</feature>
<gene>
    <name evidence="2" type="ORF">Tsubulata_007724</name>
</gene>
<reference evidence="2" key="1">
    <citation type="submission" date="2022-02" db="EMBL/GenBank/DDBJ databases">
        <authorList>
            <person name="Henning P.M."/>
            <person name="McCubbin A.G."/>
            <person name="Shore J.S."/>
        </authorList>
    </citation>
    <scope>NUCLEOTIDE SEQUENCE</scope>
    <source>
        <strain evidence="2">F60SS</strain>
        <tissue evidence="2">Leaves</tissue>
    </source>
</reference>
<reference evidence="2" key="2">
    <citation type="journal article" date="2023" name="Plants (Basel)">
        <title>Annotation of the Turnera subulata (Passifloraceae) Draft Genome Reveals the S-Locus Evolved after the Divergence of Turneroideae from Passifloroideae in a Stepwise Manner.</title>
        <authorList>
            <person name="Henning P.M."/>
            <person name="Roalson E.H."/>
            <person name="Mir W."/>
            <person name="McCubbin A.G."/>
            <person name="Shore J.S."/>
        </authorList>
    </citation>
    <scope>NUCLEOTIDE SEQUENCE</scope>
    <source>
        <strain evidence="2">F60SS</strain>
    </source>
</reference>
<protein>
    <submittedName>
        <fullName evidence="2">Uncharacterized protein</fullName>
    </submittedName>
</protein>